<dbReference type="AlphaFoldDB" id="A0A0D6PD99"/>
<feature type="domain" description="ABC transporter" evidence="4">
    <location>
        <begin position="5"/>
        <end position="238"/>
    </location>
</feature>
<dbReference type="InterPro" id="IPR032823">
    <property type="entry name" value="BCA_ABC_TP_C"/>
</dbReference>
<dbReference type="GO" id="GO:0016887">
    <property type="term" value="F:ATP hydrolysis activity"/>
    <property type="evidence" value="ECO:0007669"/>
    <property type="project" value="InterPro"/>
</dbReference>
<dbReference type="SMART" id="SM00382">
    <property type="entry name" value="AAA"/>
    <property type="match status" value="1"/>
</dbReference>
<evidence type="ECO:0000256" key="1">
    <source>
        <dbReference type="ARBA" id="ARBA00022448"/>
    </source>
</evidence>
<dbReference type="GO" id="GO:1903806">
    <property type="term" value="P:L-isoleucine import across plasma membrane"/>
    <property type="evidence" value="ECO:0007669"/>
    <property type="project" value="TreeGrafter"/>
</dbReference>
<keyword evidence="1" id="KW-0813">Transport</keyword>
<dbReference type="SUPFAM" id="SSF52540">
    <property type="entry name" value="P-loop containing nucleoside triphosphate hydrolases"/>
    <property type="match status" value="1"/>
</dbReference>
<name>A0A0D6PD99_9PROT</name>
<gene>
    <name evidence="5" type="ORF">Aam_010_027</name>
</gene>
<keyword evidence="2" id="KW-0547">Nucleotide-binding</keyword>
<dbReference type="PANTHER" id="PTHR45772">
    <property type="entry name" value="CONSERVED COMPONENT OF ABC TRANSPORTER FOR NATURAL AMINO ACIDS-RELATED"/>
    <property type="match status" value="1"/>
</dbReference>
<dbReference type="STRING" id="1120923.SAMN02746095_02339"/>
<keyword evidence="6" id="KW-1185">Reference proteome</keyword>
<comment type="caution">
    <text evidence="5">The sequence shown here is derived from an EMBL/GenBank/DDBJ whole genome shotgun (WGS) entry which is preliminary data.</text>
</comment>
<evidence type="ECO:0000256" key="3">
    <source>
        <dbReference type="ARBA" id="ARBA00022840"/>
    </source>
</evidence>
<organism evidence="5 6">
    <name type="scientific">Acidocella aminolytica 101 = DSM 11237</name>
    <dbReference type="NCBI Taxonomy" id="1120923"/>
    <lineage>
        <taxon>Bacteria</taxon>
        <taxon>Pseudomonadati</taxon>
        <taxon>Pseudomonadota</taxon>
        <taxon>Alphaproteobacteria</taxon>
        <taxon>Acetobacterales</taxon>
        <taxon>Acidocellaceae</taxon>
        <taxon>Acidocella</taxon>
    </lineage>
</organism>
<protein>
    <submittedName>
        <fullName evidence="5">ABC transporter</fullName>
    </submittedName>
</protein>
<dbReference type="Gene3D" id="3.40.50.300">
    <property type="entry name" value="P-loop containing nucleotide triphosphate hydrolases"/>
    <property type="match status" value="1"/>
</dbReference>
<dbReference type="InterPro" id="IPR027417">
    <property type="entry name" value="P-loop_NTPase"/>
</dbReference>
<dbReference type="Pfam" id="PF12399">
    <property type="entry name" value="BCA_ABC_TP_C"/>
    <property type="match status" value="1"/>
</dbReference>
<evidence type="ECO:0000256" key="2">
    <source>
        <dbReference type="ARBA" id="ARBA00022741"/>
    </source>
</evidence>
<dbReference type="InterPro" id="IPR003593">
    <property type="entry name" value="AAA+_ATPase"/>
</dbReference>
<dbReference type="GO" id="GO:0005304">
    <property type="term" value="F:L-valine transmembrane transporter activity"/>
    <property type="evidence" value="ECO:0007669"/>
    <property type="project" value="TreeGrafter"/>
</dbReference>
<evidence type="ECO:0000313" key="5">
    <source>
        <dbReference type="EMBL" id="GAN78849.1"/>
    </source>
</evidence>
<evidence type="ECO:0000259" key="4">
    <source>
        <dbReference type="PROSITE" id="PS50893"/>
    </source>
</evidence>
<dbReference type="OrthoDB" id="9806149at2"/>
<dbReference type="InterPro" id="IPR003439">
    <property type="entry name" value="ABC_transporter-like_ATP-bd"/>
</dbReference>
<dbReference type="EMBL" id="BANC01000010">
    <property type="protein sequence ID" value="GAN78849.1"/>
    <property type="molecule type" value="Genomic_DNA"/>
</dbReference>
<dbReference type="GO" id="GO:0015188">
    <property type="term" value="F:L-isoleucine transmembrane transporter activity"/>
    <property type="evidence" value="ECO:0007669"/>
    <property type="project" value="TreeGrafter"/>
</dbReference>
<dbReference type="Proteomes" id="UP000032668">
    <property type="component" value="Unassembled WGS sequence"/>
</dbReference>
<keyword evidence="3" id="KW-0067">ATP-binding</keyword>
<dbReference type="GO" id="GO:0015192">
    <property type="term" value="F:L-phenylalanine transmembrane transporter activity"/>
    <property type="evidence" value="ECO:0007669"/>
    <property type="project" value="TreeGrafter"/>
</dbReference>
<dbReference type="GO" id="GO:1903805">
    <property type="term" value="P:L-valine import across plasma membrane"/>
    <property type="evidence" value="ECO:0007669"/>
    <property type="project" value="TreeGrafter"/>
</dbReference>
<dbReference type="Pfam" id="PF00005">
    <property type="entry name" value="ABC_tran"/>
    <property type="match status" value="1"/>
</dbReference>
<dbReference type="GO" id="GO:0042941">
    <property type="term" value="P:D-alanine transmembrane transport"/>
    <property type="evidence" value="ECO:0007669"/>
    <property type="project" value="TreeGrafter"/>
</dbReference>
<dbReference type="PROSITE" id="PS50893">
    <property type="entry name" value="ABC_TRANSPORTER_2"/>
    <property type="match status" value="1"/>
</dbReference>
<reference evidence="5 6" key="1">
    <citation type="submission" date="2012-11" db="EMBL/GenBank/DDBJ databases">
        <title>Whole genome sequence of Acidocella aminolytica 101 = DSM 11237.</title>
        <authorList>
            <person name="Azuma Y."/>
            <person name="Higashiura N."/>
            <person name="Hirakawa H."/>
            <person name="Matsushita K."/>
        </authorList>
    </citation>
    <scope>NUCLEOTIDE SEQUENCE [LARGE SCALE GENOMIC DNA]</scope>
    <source>
        <strain evidence="6">101 / DSM 11237</strain>
    </source>
</reference>
<proteinExistence type="predicted"/>
<dbReference type="InterPro" id="IPR051120">
    <property type="entry name" value="ABC_AA/LPS_Transport"/>
</dbReference>
<evidence type="ECO:0000313" key="6">
    <source>
        <dbReference type="Proteomes" id="UP000032668"/>
    </source>
</evidence>
<dbReference type="RefSeq" id="WP_048877337.1">
    <property type="nucleotide sequence ID" value="NZ_BANC01000010.1"/>
</dbReference>
<dbReference type="GO" id="GO:0005524">
    <property type="term" value="F:ATP binding"/>
    <property type="evidence" value="ECO:0007669"/>
    <property type="project" value="UniProtKB-KW"/>
</dbReference>
<dbReference type="GO" id="GO:0015808">
    <property type="term" value="P:L-alanine transport"/>
    <property type="evidence" value="ECO:0007669"/>
    <property type="project" value="TreeGrafter"/>
</dbReference>
<dbReference type="PANTHER" id="PTHR45772:SF7">
    <property type="entry name" value="AMINO ACID ABC TRANSPORTER ATP-BINDING PROTEIN"/>
    <property type="match status" value="1"/>
</dbReference>
<accession>A0A0D6PD99</accession>
<dbReference type="GO" id="GO:0005886">
    <property type="term" value="C:plasma membrane"/>
    <property type="evidence" value="ECO:0007669"/>
    <property type="project" value="TreeGrafter"/>
</dbReference>
<sequence length="242" mass="25627">MSLLLEANGLVKRYGALAVVNGVDFRVAENEAVGIVGPNGAGKTSLLNLLSGAVPVSEGRIALRGAIITGQDAAWRCRHGIGRSHQVPKPFGGMTVFENLLVAATQGGGFIQHEAYDRAVDSLELCGMLSAANRSAETLGLLERKRLELARALATGPELLLLDEIGGGLTDGEALDLVEVILDLRRRGIAIVWIEHIVHILVKVVTRLVCMDAGRIIAEGDPQSVLKDPVVISAYLGSEEVV</sequence>